<keyword evidence="7" id="KW-0503">Monooxygenase</keyword>
<evidence type="ECO:0000256" key="2">
    <source>
        <dbReference type="ARBA" id="ARBA00010617"/>
    </source>
</evidence>
<feature type="binding site" description="axial binding residue" evidence="8">
    <location>
        <position position="442"/>
    </location>
    <ligand>
        <name>heme</name>
        <dbReference type="ChEBI" id="CHEBI:30413"/>
    </ligand>
    <ligandPart>
        <name>Fe</name>
        <dbReference type="ChEBI" id="CHEBI:18248"/>
    </ligandPart>
</feature>
<feature type="signal peptide" evidence="9">
    <location>
        <begin position="1"/>
        <end position="18"/>
    </location>
</feature>
<dbReference type="CDD" id="cd11063">
    <property type="entry name" value="CYP52"/>
    <property type="match status" value="1"/>
</dbReference>
<evidence type="ECO:0000256" key="7">
    <source>
        <dbReference type="ARBA" id="ARBA00023033"/>
    </source>
</evidence>
<dbReference type="GO" id="GO:0016705">
    <property type="term" value="F:oxidoreductase activity, acting on paired donors, with incorporation or reduction of molecular oxygen"/>
    <property type="evidence" value="ECO:0007669"/>
    <property type="project" value="InterPro"/>
</dbReference>
<dbReference type="InterPro" id="IPR047146">
    <property type="entry name" value="Cyt_P450_E_CYP52_fungi"/>
</dbReference>
<evidence type="ECO:0000256" key="9">
    <source>
        <dbReference type="SAM" id="SignalP"/>
    </source>
</evidence>
<dbReference type="SUPFAM" id="SSF51735">
    <property type="entry name" value="NAD(P)-binding Rossmann-fold domains"/>
    <property type="match status" value="1"/>
</dbReference>
<evidence type="ECO:0000256" key="6">
    <source>
        <dbReference type="ARBA" id="ARBA00023004"/>
    </source>
</evidence>
<dbReference type="GO" id="GO:0004497">
    <property type="term" value="F:monooxygenase activity"/>
    <property type="evidence" value="ECO:0007669"/>
    <property type="project" value="UniProtKB-KW"/>
</dbReference>
<comment type="cofactor">
    <cofactor evidence="1 8">
        <name>heme</name>
        <dbReference type="ChEBI" id="CHEBI:30413"/>
    </cofactor>
</comment>
<evidence type="ECO:0000256" key="5">
    <source>
        <dbReference type="ARBA" id="ARBA00023002"/>
    </source>
</evidence>
<name>A0AA40CK64_9PEZI</name>
<dbReference type="InterPro" id="IPR036291">
    <property type="entry name" value="NAD(P)-bd_dom_sf"/>
</dbReference>
<dbReference type="CDD" id="cd12163">
    <property type="entry name" value="2-Hacid_dh_5"/>
    <property type="match status" value="1"/>
</dbReference>
<dbReference type="GO" id="GO:0051287">
    <property type="term" value="F:NAD binding"/>
    <property type="evidence" value="ECO:0007669"/>
    <property type="project" value="InterPro"/>
</dbReference>
<keyword evidence="4 8" id="KW-0479">Metal-binding</keyword>
<protein>
    <submittedName>
        <fullName evidence="11">Oxidoreductase-like protein</fullName>
    </submittedName>
</protein>
<dbReference type="InterPro" id="IPR017972">
    <property type="entry name" value="Cyt_P450_CS"/>
</dbReference>
<evidence type="ECO:0000256" key="4">
    <source>
        <dbReference type="ARBA" id="ARBA00022723"/>
    </source>
</evidence>
<dbReference type="InterPro" id="IPR036396">
    <property type="entry name" value="Cyt_P450_sf"/>
</dbReference>
<keyword evidence="3 8" id="KW-0349">Heme</keyword>
<dbReference type="EMBL" id="JAULSV010000006">
    <property type="protein sequence ID" value="KAK0641946.1"/>
    <property type="molecule type" value="Genomic_DNA"/>
</dbReference>
<dbReference type="AlphaFoldDB" id="A0AA40CK64"/>
<dbReference type="PRINTS" id="PR00385">
    <property type="entry name" value="P450"/>
</dbReference>
<dbReference type="GO" id="GO:0020037">
    <property type="term" value="F:heme binding"/>
    <property type="evidence" value="ECO:0007669"/>
    <property type="project" value="InterPro"/>
</dbReference>
<dbReference type="Pfam" id="PF00067">
    <property type="entry name" value="p450"/>
    <property type="match status" value="1"/>
</dbReference>
<evidence type="ECO:0000313" key="12">
    <source>
        <dbReference type="Proteomes" id="UP001174936"/>
    </source>
</evidence>
<evidence type="ECO:0000256" key="3">
    <source>
        <dbReference type="ARBA" id="ARBA00022617"/>
    </source>
</evidence>
<comment type="similarity">
    <text evidence="2">Belongs to the cytochrome P450 family.</text>
</comment>
<dbReference type="SUPFAM" id="SSF52283">
    <property type="entry name" value="Formate/glycerate dehydrogenase catalytic domain-like"/>
    <property type="match status" value="1"/>
</dbReference>
<sequence>MPTKGLFGFGRLIESVLATQADAGPQYVVEAMDTEMGKDIHTAEVPISDYRLIVTRDPANVQAMLATQSVDWDVGEHRTDSWKPLFGVGVFTSRGEAWKHSRALVRPQFARDQINDLDLIERHVQQLFSAIDRSHQVSKEGWTPEFDLQPLFYNMALDITTELIYGYSAGSQDPNGRAELPVIPGYDTPDRQNIGMHMDAGKACVETRGALWKYRWLLPTKALNAHCAAVHKYSEWFVRLRLQRGDNYLSKIESESGDVSKKRYVLLDELAKVTQDPVELRSQTLNILTAGRDTTAALMGWIFYFLSRHKDVFDKLREQTLNSFGPYVASDASNIEFKELRDAIPYMTPVINETLRMAPVIPLNERVALRDTVLPRGGGYHGDEPIFVPKGRQVLIPTYAMTRRQDLWGRDVDVFRPERWEEDGGRKFGFEFIPFGGGARQCLGQQFARTKAAYVIVRFLQKYDKIECTQVPPDAPLRFHHTIENRSGSGVQGHKLLIAIPMNIPPSFLESVKTEFPNLEVVHHDIGSWGQTGVPYPDEEWKDVTILMTFGAFPKTPELAPKLQFVQLISAGANHILEQPIFKDTKVDFCTANGVHGPQISEWVILTYLSFLHSFPYYLDNQRQAKWDRGKHNVIEDSPGKTVGILGYGAIGRQTARVATAMGMTVHAYTLHPRPTPESRHDDSWAPAGLGDPEGTFPTKWFSGPSQEDLHTFLKSGLDLLVVATPLTDNTKSLIGAAEFEALASVGKGRTIVSNIARGPVVNTGELIQALDKGLIRGAALDVTDPEPLPDGHPLWSTKNVIITPHVSGASTRYNERALAILKVNLGRYSEGGRLVNKIKKKRGY</sequence>
<proteinExistence type="inferred from homology"/>
<evidence type="ECO:0000313" key="11">
    <source>
        <dbReference type="EMBL" id="KAK0641946.1"/>
    </source>
</evidence>
<dbReference type="Proteomes" id="UP001174936">
    <property type="component" value="Unassembled WGS sequence"/>
</dbReference>
<dbReference type="Pfam" id="PF02826">
    <property type="entry name" value="2-Hacid_dh_C"/>
    <property type="match status" value="2"/>
</dbReference>
<keyword evidence="9" id="KW-0732">Signal</keyword>
<dbReference type="PRINTS" id="PR00463">
    <property type="entry name" value="EP450I"/>
</dbReference>
<keyword evidence="6 8" id="KW-0408">Iron</keyword>
<keyword evidence="12" id="KW-1185">Reference proteome</keyword>
<gene>
    <name evidence="11" type="ORF">B0T16DRAFT_431546</name>
</gene>
<evidence type="ECO:0000256" key="1">
    <source>
        <dbReference type="ARBA" id="ARBA00001971"/>
    </source>
</evidence>
<feature type="chain" id="PRO_5041261481" evidence="9">
    <location>
        <begin position="19"/>
        <end position="845"/>
    </location>
</feature>
<organism evidence="11 12">
    <name type="scientific">Cercophora newfieldiana</name>
    <dbReference type="NCBI Taxonomy" id="92897"/>
    <lineage>
        <taxon>Eukaryota</taxon>
        <taxon>Fungi</taxon>
        <taxon>Dikarya</taxon>
        <taxon>Ascomycota</taxon>
        <taxon>Pezizomycotina</taxon>
        <taxon>Sordariomycetes</taxon>
        <taxon>Sordariomycetidae</taxon>
        <taxon>Sordariales</taxon>
        <taxon>Lasiosphaeriaceae</taxon>
        <taxon>Cercophora</taxon>
    </lineage>
</organism>
<keyword evidence="5" id="KW-0560">Oxidoreductase</keyword>
<evidence type="ECO:0000256" key="8">
    <source>
        <dbReference type="PIRSR" id="PIRSR602401-1"/>
    </source>
</evidence>
<dbReference type="SUPFAM" id="SSF48264">
    <property type="entry name" value="Cytochrome P450"/>
    <property type="match status" value="1"/>
</dbReference>
<dbReference type="PANTHER" id="PTHR24287">
    <property type="entry name" value="P450, PUTATIVE (EUROFUNG)-RELATED"/>
    <property type="match status" value="1"/>
</dbReference>
<feature type="domain" description="D-isomer specific 2-hydroxyacid dehydrogenase NAD-binding" evidence="10">
    <location>
        <begin position="707"/>
        <end position="808"/>
    </location>
</feature>
<dbReference type="PANTHER" id="PTHR24287:SF1">
    <property type="entry name" value="P450, PUTATIVE (EUROFUNG)-RELATED"/>
    <property type="match status" value="1"/>
</dbReference>
<dbReference type="PROSITE" id="PS00065">
    <property type="entry name" value="D_2_HYDROXYACID_DH_1"/>
    <property type="match status" value="1"/>
</dbReference>
<dbReference type="Gene3D" id="1.10.630.10">
    <property type="entry name" value="Cytochrome P450"/>
    <property type="match status" value="1"/>
</dbReference>
<feature type="domain" description="D-isomer specific 2-hydroxyacid dehydrogenase NAD-binding" evidence="10">
    <location>
        <begin position="608"/>
        <end position="677"/>
    </location>
</feature>
<dbReference type="PROSITE" id="PS00086">
    <property type="entry name" value="CYTOCHROME_P450"/>
    <property type="match status" value="1"/>
</dbReference>
<dbReference type="InterPro" id="IPR029752">
    <property type="entry name" value="D-isomer_DH_CS1"/>
</dbReference>
<dbReference type="InterPro" id="IPR002401">
    <property type="entry name" value="Cyt_P450_E_grp-I"/>
</dbReference>
<reference evidence="11" key="1">
    <citation type="submission" date="2023-06" db="EMBL/GenBank/DDBJ databases">
        <title>Genome-scale phylogeny and comparative genomics of the fungal order Sordariales.</title>
        <authorList>
            <consortium name="Lawrence Berkeley National Laboratory"/>
            <person name="Hensen N."/>
            <person name="Bonometti L."/>
            <person name="Westerberg I."/>
            <person name="Brannstrom I.O."/>
            <person name="Guillou S."/>
            <person name="Cros-Aarteil S."/>
            <person name="Calhoun S."/>
            <person name="Haridas S."/>
            <person name="Kuo A."/>
            <person name="Mondo S."/>
            <person name="Pangilinan J."/>
            <person name="Riley R."/>
            <person name="Labutti K."/>
            <person name="Andreopoulos B."/>
            <person name="Lipzen A."/>
            <person name="Chen C."/>
            <person name="Yanf M."/>
            <person name="Daum C."/>
            <person name="Ng V."/>
            <person name="Clum A."/>
            <person name="Steindorff A."/>
            <person name="Ohm R."/>
            <person name="Martin F."/>
            <person name="Silar P."/>
            <person name="Natvig D."/>
            <person name="Lalanne C."/>
            <person name="Gautier V."/>
            <person name="Ament-Velasquez S.L."/>
            <person name="Kruys A."/>
            <person name="Hutchinson M.I."/>
            <person name="Powell A.J."/>
            <person name="Barry K."/>
            <person name="Miller A.N."/>
            <person name="Grigoriev I.V."/>
            <person name="Debuchy R."/>
            <person name="Gladieux P."/>
            <person name="Thoren M.H."/>
            <person name="Johannesson H."/>
        </authorList>
    </citation>
    <scope>NUCLEOTIDE SEQUENCE</scope>
    <source>
        <strain evidence="11">SMH2532-1</strain>
    </source>
</reference>
<dbReference type="InterPro" id="IPR006140">
    <property type="entry name" value="D-isomer_DH_NAD-bd"/>
</dbReference>
<evidence type="ECO:0000259" key="10">
    <source>
        <dbReference type="Pfam" id="PF02826"/>
    </source>
</evidence>
<dbReference type="InterPro" id="IPR001128">
    <property type="entry name" value="Cyt_P450"/>
</dbReference>
<dbReference type="Gene3D" id="3.40.50.720">
    <property type="entry name" value="NAD(P)-binding Rossmann-like Domain"/>
    <property type="match status" value="2"/>
</dbReference>
<dbReference type="GO" id="GO:0005506">
    <property type="term" value="F:iron ion binding"/>
    <property type="evidence" value="ECO:0007669"/>
    <property type="project" value="InterPro"/>
</dbReference>
<accession>A0AA40CK64</accession>
<comment type="caution">
    <text evidence="11">The sequence shown here is derived from an EMBL/GenBank/DDBJ whole genome shotgun (WGS) entry which is preliminary data.</text>
</comment>